<name>A0ABU7UU91_9CLOT</name>
<gene>
    <name evidence="1" type="ORF">SJI18_22135</name>
</gene>
<comment type="caution">
    <text evidence="1">The sequence shown here is derived from an EMBL/GenBank/DDBJ whole genome shotgun (WGS) entry which is preliminary data.</text>
</comment>
<organism evidence="1 2">
    <name type="scientific">Clostridium frigoriphilum</name>
    <dbReference type="NCBI Taxonomy" id="443253"/>
    <lineage>
        <taxon>Bacteria</taxon>
        <taxon>Bacillati</taxon>
        <taxon>Bacillota</taxon>
        <taxon>Clostridia</taxon>
        <taxon>Eubacteriales</taxon>
        <taxon>Clostridiaceae</taxon>
        <taxon>Clostridium</taxon>
    </lineage>
</organism>
<dbReference type="RefSeq" id="WP_216254246.1">
    <property type="nucleotide sequence ID" value="NZ_JAZHFS010000035.1"/>
</dbReference>
<evidence type="ECO:0000313" key="2">
    <source>
        <dbReference type="Proteomes" id="UP001498469"/>
    </source>
</evidence>
<dbReference type="EMBL" id="JAZHFS010000035">
    <property type="protein sequence ID" value="MEF2114986.1"/>
    <property type="molecule type" value="Genomic_DNA"/>
</dbReference>
<keyword evidence="2" id="KW-1185">Reference proteome</keyword>
<dbReference type="Proteomes" id="UP001498469">
    <property type="component" value="Unassembled WGS sequence"/>
</dbReference>
<reference evidence="1 2" key="1">
    <citation type="submission" date="2023-11" db="EMBL/GenBank/DDBJ databases">
        <title>Draft genome sequence of a psychrophilic Clostridium strain from permafrost water brine.</title>
        <authorList>
            <person name="Shcherbakova V.A."/>
            <person name="Trubitsyn V.E."/>
            <person name="Zakharyuk A.G."/>
        </authorList>
    </citation>
    <scope>NUCLEOTIDE SEQUENCE [LARGE SCALE GENOMIC DNA]</scope>
    <source>
        <strain evidence="1 2">14F</strain>
    </source>
</reference>
<proteinExistence type="predicted"/>
<sequence length="348" mass="39937">MNKVLVTGLGVGNDIGVCGACNLDFSWLRNSPSTLIWSDKIILTEGAWNFQKNKVTDKMDKATNLILEIAANEGIIEIINPKEIFNDVIPKEIIAEAEYDSDLLRERFPEFSNEENPSELTIKGRGYCIPYISAIYASMKIAEGINANCLFNRADYNYLYYKYGIATKLITNDDSIKCMEEVFKVIIPNELVFHNYAFVDDCKCNTCTNINSCSDIYLKEIEDNLYKILKWREYDEILRAKEEVQKIIDIKKKFGTDIDPLEVKREFYEKQKKINKLIKKVFPKMKRWTNLTTVLATPASLYSVSVANKPMAIISTGALGLSTMADQYLKYYENKNNWVGFINKINNI</sequence>
<evidence type="ECO:0000313" key="1">
    <source>
        <dbReference type="EMBL" id="MEF2114986.1"/>
    </source>
</evidence>
<protein>
    <submittedName>
        <fullName evidence="1">Uncharacterized protein</fullName>
    </submittedName>
</protein>
<accession>A0ABU7UU91</accession>